<proteinExistence type="predicted"/>
<feature type="domain" description="4Fe-4S ferredoxin-type" evidence="1">
    <location>
        <begin position="8"/>
        <end position="37"/>
    </location>
</feature>
<dbReference type="EMBL" id="ACBZ01000002">
    <property type="protein sequence ID" value="EEG51058.1"/>
    <property type="molecule type" value="Genomic_DNA"/>
</dbReference>
<dbReference type="PROSITE" id="PS51379">
    <property type="entry name" value="4FE4S_FER_2"/>
    <property type="match status" value="2"/>
</dbReference>
<dbReference type="RefSeq" id="WP_005944753.1">
    <property type="nucleotide sequence ID" value="NZ_GG657679.1"/>
</dbReference>
<dbReference type="Proteomes" id="UP000003100">
    <property type="component" value="Unassembled WGS sequence"/>
</dbReference>
<dbReference type="PANTHER" id="PTHR43193:SF2">
    <property type="entry name" value="POLYFERREDOXIN PROTEIN FWDF"/>
    <property type="match status" value="1"/>
</dbReference>
<dbReference type="Pfam" id="PF12838">
    <property type="entry name" value="Fer4_7"/>
    <property type="match status" value="1"/>
</dbReference>
<dbReference type="eggNOG" id="COG1143">
    <property type="taxonomic scope" value="Bacteria"/>
</dbReference>
<dbReference type="InterPro" id="IPR017896">
    <property type="entry name" value="4Fe4S_Fe-S-bd"/>
</dbReference>
<protein>
    <recommendedName>
        <fullName evidence="1">4Fe-4S ferredoxin-type domain-containing protein</fullName>
    </recommendedName>
</protein>
<evidence type="ECO:0000313" key="2">
    <source>
        <dbReference type="EMBL" id="EEG51058.1"/>
    </source>
</evidence>
<dbReference type="HOGENOM" id="CLU_139698_11_3_9"/>
<dbReference type="Gene3D" id="3.30.70.20">
    <property type="match status" value="1"/>
</dbReference>
<dbReference type="PANTHER" id="PTHR43193">
    <property type="match status" value="1"/>
</dbReference>
<reference evidence="2 3" key="2">
    <citation type="submission" date="2009-02" db="EMBL/GenBank/DDBJ databases">
        <title>Draft genome sequence of Blautia hydrogenotrophica DSM 10507 (Ruminococcus hydrogenotrophicus DSM 10507).</title>
        <authorList>
            <person name="Sudarsanam P."/>
            <person name="Ley R."/>
            <person name="Guruge J."/>
            <person name="Turnbaugh P.J."/>
            <person name="Mahowald M."/>
            <person name="Liep D."/>
            <person name="Gordon J."/>
        </authorList>
    </citation>
    <scope>NUCLEOTIDE SEQUENCE [LARGE SCALE GENOMIC DNA]</scope>
    <source>
        <strain evidence="3">DSM 10507 / JCM 14656 / S5a33</strain>
    </source>
</reference>
<name>C0CH02_BLAHS</name>
<dbReference type="InterPro" id="IPR052977">
    <property type="entry name" value="Polyferredoxin-like_ET"/>
</dbReference>
<reference evidence="2 3" key="1">
    <citation type="submission" date="2009-01" db="EMBL/GenBank/DDBJ databases">
        <authorList>
            <person name="Fulton L."/>
            <person name="Clifton S."/>
            <person name="Fulton B."/>
            <person name="Xu J."/>
            <person name="Minx P."/>
            <person name="Pepin K.H."/>
            <person name="Johnson M."/>
            <person name="Bhonagiri V."/>
            <person name="Nash W.E."/>
            <person name="Mardis E.R."/>
            <person name="Wilson R.K."/>
        </authorList>
    </citation>
    <scope>NUCLEOTIDE SEQUENCE [LARGE SCALE GENOMIC DNA]</scope>
    <source>
        <strain evidence="3">DSM 10507 / JCM 14656 / S5a33</strain>
    </source>
</reference>
<comment type="caution">
    <text evidence="2">The sequence shown here is derived from an EMBL/GenBank/DDBJ whole genome shotgun (WGS) entry which is preliminary data.</text>
</comment>
<organism evidence="2 3">
    <name type="scientific">Blautia hydrogenotrophica (strain DSM 10507 / JCM 14656 / S5a33)</name>
    <name type="common">Ruminococcus hydrogenotrophicus</name>
    <dbReference type="NCBI Taxonomy" id="476272"/>
    <lineage>
        <taxon>Bacteria</taxon>
        <taxon>Bacillati</taxon>
        <taxon>Bacillota</taxon>
        <taxon>Clostridia</taxon>
        <taxon>Lachnospirales</taxon>
        <taxon>Lachnospiraceae</taxon>
        <taxon>Blautia</taxon>
    </lineage>
</organism>
<dbReference type="PATRIC" id="fig|476272.21.peg.3121"/>
<evidence type="ECO:0000259" key="1">
    <source>
        <dbReference type="PROSITE" id="PS51379"/>
    </source>
</evidence>
<dbReference type="AlphaFoldDB" id="C0CH02"/>
<gene>
    <name evidence="2" type="ORF">RUMHYD_00115</name>
</gene>
<dbReference type="SUPFAM" id="SSF54862">
    <property type="entry name" value="4Fe-4S ferredoxins"/>
    <property type="match status" value="1"/>
</dbReference>
<sequence length="74" mass="8412">MEKTSKSPILYSSKEECCGCALCCAVCPSQAINMEYDTEGFLYPVIDEHKCIKCKKCLKICFFPKKTLFKAERS</sequence>
<accession>C0CH02</accession>
<evidence type="ECO:0000313" key="3">
    <source>
        <dbReference type="Proteomes" id="UP000003100"/>
    </source>
</evidence>
<keyword evidence="3" id="KW-1185">Reference proteome</keyword>
<feature type="domain" description="4Fe-4S ferredoxin-type" evidence="1">
    <location>
        <begin position="42"/>
        <end position="61"/>
    </location>
</feature>